<evidence type="ECO:0000259" key="2">
    <source>
        <dbReference type="PROSITE" id="PS50280"/>
    </source>
</evidence>
<dbReference type="PANTHER" id="PTHR47332">
    <property type="entry name" value="SET DOMAIN-CONTAINING PROTEIN 5"/>
    <property type="match status" value="1"/>
</dbReference>
<organism evidence="3 4">
    <name type="scientific">Colletotrichum salicis</name>
    <dbReference type="NCBI Taxonomy" id="1209931"/>
    <lineage>
        <taxon>Eukaryota</taxon>
        <taxon>Fungi</taxon>
        <taxon>Dikarya</taxon>
        <taxon>Ascomycota</taxon>
        <taxon>Pezizomycotina</taxon>
        <taxon>Sordariomycetes</taxon>
        <taxon>Hypocreomycetidae</taxon>
        <taxon>Glomerellales</taxon>
        <taxon>Glomerellaceae</taxon>
        <taxon>Colletotrichum</taxon>
        <taxon>Colletotrichum acutatum species complex</taxon>
    </lineage>
</organism>
<feature type="region of interest" description="Disordered" evidence="1">
    <location>
        <begin position="56"/>
        <end position="109"/>
    </location>
</feature>
<dbReference type="InterPro" id="IPR053185">
    <property type="entry name" value="SET_domain_protein"/>
</dbReference>
<dbReference type="OrthoDB" id="265717at2759"/>
<evidence type="ECO:0000313" key="3">
    <source>
        <dbReference type="EMBL" id="KXH50620.1"/>
    </source>
</evidence>
<accession>A0A135TR04</accession>
<feature type="compositionally biased region" description="Basic residues" evidence="1">
    <location>
        <begin position="25"/>
        <end position="39"/>
    </location>
</feature>
<dbReference type="InterPro" id="IPR046341">
    <property type="entry name" value="SET_dom_sf"/>
</dbReference>
<name>A0A135TR04_9PEZI</name>
<dbReference type="PANTHER" id="PTHR47332:SF6">
    <property type="entry name" value="SET DOMAIN-CONTAINING PROTEIN"/>
    <property type="match status" value="1"/>
</dbReference>
<dbReference type="Gene3D" id="1.20.5.170">
    <property type="match status" value="1"/>
</dbReference>
<dbReference type="PROSITE" id="PS00036">
    <property type="entry name" value="BZIP_BASIC"/>
    <property type="match status" value="1"/>
</dbReference>
<proteinExistence type="predicted"/>
<dbReference type="STRING" id="1209931.A0A135TR04"/>
<feature type="compositionally biased region" description="Basic and acidic residues" evidence="1">
    <location>
        <begin position="1"/>
        <end position="24"/>
    </location>
</feature>
<sequence length="779" mass="86859">MMDKEKAASLSGKDDWTAVSDPREKKRIQNRIAQRAHREKLKQRLQVLESLVKEKKELSANEHESADKGSLSMPTTPGQRSVPSSTAPPLSSTSTSRESISLSDDPSSQYPEVAETMWRFLAQTSQNPPLITSPGGIFSGGRPNDVHKGLAPECFDREDPLVAKLGAPSDQMFGMMASAEIPSWENEIALSYLSSPPETEVFQRPDYSNNESMGMHSVFCGGKNGPRTPRGQLGSIASTTSLCFGSLDAVLSLYYTADLSESPALSEEQRNSRERRLPTLLSEIREHSNIWNRWEQSGFIEEMLRGAEYFYAEEVKQGRADLDEQLMGTLDDPLMIESVPEIAWILRDKRSYSENHVRLHVNDHLIIVINPGLTHVLGNAKSEGGGALCVFPQPLAHPSICGIKGAVDPLTTTRDRVVSNSSALSVSSPWTNISRCSIGQPGSPEFCIYIKEDYGGKGIAIITEAVTANHTARSQGFTEESSLLGTNQLLPKVKVAAIPGKEYGLVATERIARGEVILKETASLLVDYAALEWMPQKQLEIMRAHAVSLLGSRHRSQVMNLSTHGYHGDEVSTVAAIAKNNMFSISTNSSHTDDPSRLNHDCRPNTDYWFDPRTLTQRTTALRDIFPGEELTISYVEPLQSRNDRQNRLHSNWGFSCSCHFCTQSDLKSEASDKRITRIYFLLEELKDHSSQSQATPQMAELLISLYNQEQNWSFLSEAYMLAAIEYNGVGEPWLATKYASLAIDAGLLSLWEDHRHVKDMEDLARDPWSHWSWMMRKH</sequence>
<keyword evidence="4" id="KW-1185">Reference proteome</keyword>
<comment type="caution">
    <text evidence="3">The sequence shown here is derived from an EMBL/GenBank/DDBJ whole genome shotgun (WGS) entry which is preliminary data.</text>
</comment>
<dbReference type="GO" id="GO:0003700">
    <property type="term" value="F:DNA-binding transcription factor activity"/>
    <property type="evidence" value="ECO:0007669"/>
    <property type="project" value="InterPro"/>
</dbReference>
<evidence type="ECO:0000313" key="4">
    <source>
        <dbReference type="Proteomes" id="UP000070121"/>
    </source>
</evidence>
<dbReference type="Gene3D" id="2.170.270.10">
    <property type="entry name" value="SET domain"/>
    <property type="match status" value="1"/>
</dbReference>
<dbReference type="CDD" id="cd14688">
    <property type="entry name" value="bZIP_YAP"/>
    <property type="match status" value="1"/>
</dbReference>
<dbReference type="InterPro" id="IPR004827">
    <property type="entry name" value="bZIP"/>
</dbReference>
<reference evidence="3 4" key="1">
    <citation type="submission" date="2014-02" db="EMBL/GenBank/DDBJ databases">
        <title>The genome sequence of Colletotrichum salicis CBS 607.94.</title>
        <authorList>
            <person name="Baroncelli R."/>
            <person name="Thon M.R."/>
        </authorList>
    </citation>
    <scope>NUCLEOTIDE SEQUENCE [LARGE SCALE GENOMIC DNA]</scope>
    <source>
        <strain evidence="3 4">CBS 607.94</strain>
    </source>
</reference>
<dbReference type="SUPFAM" id="SSF57959">
    <property type="entry name" value="Leucine zipper domain"/>
    <property type="match status" value="1"/>
</dbReference>
<protein>
    <recommendedName>
        <fullName evidence="2">SET domain-containing protein</fullName>
    </recommendedName>
</protein>
<dbReference type="SMART" id="SM00317">
    <property type="entry name" value="SET"/>
    <property type="match status" value="1"/>
</dbReference>
<dbReference type="SUPFAM" id="SSF82199">
    <property type="entry name" value="SET domain"/>
    <property type="match status" value="1"/>
</dbReference>
<dbReference type="Proteomes" id="UP000070121">
    <property type="component" value="Unassembled WGS sequence"/>
</dbReference>
<dbReference type="EMBL" id="JFFI01001900">
    <property type="protein sequence ID" value="KXH50620.1"/>
    <property type="molecule type" value="Genomic_DNA"/>
</dbReference>
<dbReference type="AlphaFoldDB" id="A0A135TR04"/>
<feature type="compositionally biased region" description="Low complexity" evidence="1">
    <location>
        <begin position="81"/>
        <end position="103"/>
    </location>
</feature>
<dbReference type="Pfam" id="PF00856">
    <property type="entry name" value="SET"/>
    <property type="match status" value="1"/>
</dbReference>
<evidence type="ECO:0000256" key="1">
    <source>
        <dbReference type="SAM" id="MobiDB-lite"/>
    </source>
</evidence>
<dbReference type="CDD" id="cd20071">
    <property type="entry name" value="SET_SMYD"/>
    <property type="match status" value="1"/>
</dbReference>
<dbReference type="InterPro" id="IPR046347">
    <property type="entry name" value="bZIP_sf"/>
</dbReference>
<feature type="region of interest" description="Disordered" evidence="1">
    <location>
        <begin position="1"/>
        <end position="39"/>
    </location>
</feature>
<dbReference type="PROSITE" id="PS50280">
    <property type="entry name" value="SET"/>
    <property type="match status" value="1"/>
</dbReference>
<feature type="domain" description="SET" evidence="2">
    <location>
        <begin position="491"/>
        <end position="636"/>
    </location>
</feature>
<gene>
    <name evidence="3" type="ORF">CSAL01_07219</name>
</gene>
<dbReference type="InterPro" id="IPR001214">
    <property type="entry name" value="SET_dom"/>
</dbReference>
<feature type="compositionally biased region" description="Basic and acidic residues" evidence="1">
    <location>
        <begin position="56"/>
        <end position="67"/>
    </location>
</feature>